<dbReference type="STRING" id="6186.A0A183JTG0"/>
<reference evidence="2 3" key="2">
    <citation type="submission" date="2018-11" db="EMBL/GenBank/DDBJ databases">
        <authorList>
            <consortium name="Pathogen Informatics"/>
        </authorList>
    </citation>
    <scope>NUCLEOTIDE SEQUENCE [LARGE SCALE GENOMIC DNA]</scope>
    <source>
        <strain evidence="2">Dakar</strain>
        <strain evidence="3">Dakar, Senegal</strain>
    </source>
</reference>
<organism evidence="4">
    <name type="scientific">Schistosoma curassoni</name>
    <dbReference type="NCBI Taxonomy" id="6186"/>
    <lineage>
        <taxon>Eukaryota</taxon>
        <taxon>Metazoa</taxon>
        <taxon>Spiralia</taxon>
        <taxon>Lophotrochozoa</taxon>
        <taxon>Platyhelminthes</taxon>
        <taxon>Trematoda</taxon>
        <taxon>Digenea</taxon>
        <taxon>Strigeidida</taxon>
        <taxon>Schistosomatoidea</taxon>
        <taxon>Schistosomatidae</taxon>
        <taxon>Schistosoma</taxon>
    </lineage>
</organism>
<reference evidence="4" key="1">
    <citation type="submission" date="2016-06" db="UniProtKB">
        <authorList>
            <consortium name="WormBaseParasite"/>
        </authorList>
    </citation>
    <scope>IDENTIFICATION</scope>
</reference>
<feature type="signal peptide" evidence="1">
    <location>
        <begin position="1"/>
        <end position="26"/>
    </location>
</feature>
<name>A0A183JTG0_9TREM</name>
<proteinExistence type="predicted"/>
<dbReference type="Proteomes" id="UP000279833">
    <property type="component" value="Unassembled WGS sequence"/>
</dbReference>
<evidence type="ECO:0000313" key="4">
    <source>
        <dbReference type="WBParaSite" id="SCUD_0000600001-mRNA-1"/>
    </source>
</evidence>
<protein>
    <submittedName>
        <fullName evidence="4">Nucleoporin</fullName>
    </submittedName>
</protein>
<evidence type="ECO:0000313" key="2">
    <source>
        <dbReference type="EMBL" id="VDP00011.1"/>
    </source>
</evidence>
<feature type="chain" id="PRO_5043140666" evidence="1">
    <location>
        <begin position="27"/>
        <end position="198"/>
    </location>
</feature>
<dbReference type="WBParaSite" id="SCUD_0000600001-mRNA-1">
    <property type="protein sequence ID" value="SCUD_0000600001-mRNA-1"/>
    <property type="gene ID" value="SCUD_0000600001"/>
</dbReference>
<dbReference type="EMBL" id="UZAK01011434">
    <property type="protein sequence ID" value="VDP00011.1"/>
    <property type="molecule type" value="Genomic_DNA"/>
</dbReference>
<dbReference type="AlphaFoldDB" id="A0A183JTG0"/>
<keyword evidence="3" id="KW-1185">Reference proteome</keyword>
<evidence type="ECO:0000256" key="1">
    <source>
        <dbReference type="SAM" id="SignalP"/>
    </source>
</evidence>
<gene>
    <name evidence="2" type="ORF">SCUD_LOCUS6000</name>
</gene>
<sequence>MQSIEFSFLVICFVFSLFSVSNLSLGGNSKPQNPTQNAFGKPFGNTTFANQANSTLFGSPNSSTQNNIISGASASLSSPQSGLFSSSILGSSLFGSPTPVTTMSGGGGGLFSNVGTNVNPGTGLFGTQTPTTGVGGFGSSPTFGSPAFDKPVGQGLFGMNGPGAFNSSGGLFGSTGPLFGGGGGGSNPAPVGGGLFAS</sequence>
<accession>A0A183JTG0</accession>
<keyword evidence="1" id="KW-0732">Signal</keyword>
<evidence type="ECO:0000313" key="3">
    <source>
        <dbReference type="Proteomes" id="UP000279833"/>
    </source>
</evidence>